<dbReference type="InterPro" id="IPR010158">
    <property type="entry name" value="Amidase_Cbmase"/>
</dbReference>
<dbReference type="InterPro" id="IPR001261">
    <property type="entry name" value="ArgE/DapE_CS"/>
</dbReference>
<evidence type="ECO:0000313" key="4">
    <source>
        <dbReference type="EMBL" id="MCT8973925.1"/>
    </source>
</evidence>
<evidence type="ECO:0000256" key="3">
    <source>
        <dbReference type="PIRSR" id="PIRSR001235-1"/>
    </source>
</evidence>
<sequence>MKTVKVDGERLWASLMEMGRIGETPGGGCRRLALTDEDKAARDLFCRWARDAGCTITVDGIGNIFARRDGTDPDAAPVMIGSHLDTVPTGGKFDGVYGVLAGLEVVRRLNDLDIATSAPIEIVVWTNEEGARFSPMTLGSSVFTGDIALDFALSRTDPEGVTIAEALERIDYAGNEPIGGRPVGTYFEVHVEQGPLLKEGGERIGAVTGSFMARYFVATVTGEAAHVGPTLMEQRHDALVGAAALTLEIDRIGRSRGREGRSNAPHIELFPNVRGVIPSEVRLSCDLRNSDPAELAKMEQDLQAAIARIEGERGVSIALEPYFEFGPIRFDAAMSGLISETAREIGLSCRDILTVAGHDAVPMTTCCPTALFFIPSDTGISHNETEYSTPEQCVDGADVLLNAVLRIASVEVVPPSN</sequence>
<proteinExistence type="inferred from homology"/>
<keyword evidence="5" id="KW-1185">Reference proteome</keyword>
<feature type="binding site" evidence="3">
    <location>
        <position position="94"/>
    </location>
    <ligand>
        <name>Zn(2+)</name>
        <dbReference type="ChEBI" id="CHEBI:29105"/>
        <label>2</label>
    </ligand>
</feature>
<reference evidence="4 5" key="1">
    <citation type="submission" date="2022-04" db="EMBL/GenBank/DDBJ databases">
        <authorList>
            <person name="Ye Y.-Q."/>
            <person name="Du Z.-J."/>
        </authorList>
    </citation>
    <scope>NUCLEOTIDE SEQUENCE [LARGE SCALE GENOMIC DNA]</scope>
    <source>
        <strain evidence="4 5">A6E488</strain>
    </source>
</reference>
<dbReference type="CDD" id="cd03884">
    <property type="entry name" value="M20_bAS"/>
    <property type="match status" value="1"/>
</dbReference>
<evidence type="ECO:0000256" key="1">
    <source>
        <dbReference type="ARBA" id="ARBA00006153"/>
    </source>
</evidence>
<evidence type="ECO:0000313" key="5">
    <source>
        <dbReference type="Proteomes" id="UP001320898"/>
    </source>
</evidence>
<protein>
    <submittedName>
        <fullName evidence="4">Zn-dependent hydrolase</fullName>
    </submittedName>
</protein>
<dbReference type="SUPFAM" id="SSF55031">
    <property type="entry name" value="Bacterial exopeptidase dimerisation domain"/>
    <property type="match status" value="1"/>
</dbReference>
<accession>A0AAW5R5X5</accession>
<keyword evidence="2 4" id="KW-0378">Hydrolase</keyword>
<dbReference type="GO" id="GO:0046872">
    <property type="term" value="F:metal ion binding"/>
    <property type="evidence" value="ECO:0007669"/>
    <property type="project" value="UniProtKB-KW"/>
</dbReference>
<feature type="binding site" evidence="3">
    <location>
        <position position="190"/>
    </location>
    <ligand>
        <name>Zn(2+)</name>
        <dbReference type="ChEBI" id="CHEBI:29105"/>
        <label>1</label>
    </ligand>
</feature>
<dbReference type="Gene3D" id="3.30.70.360">
    <property type="match status" value="1"/>
</dbReference>
<dbReference type="SUPFAM" id="SSF53187">
    <property type="entry name" value="Zn-dependent exopeptidases"/>
    <property type="match status" value="1"/>
</dbReference>
<feature type="binding site" evidence="3">
    <location>
        <position position="83"/>
    </location>
    <ligand>
        <name>Zn(2+)</name>
        <dbReference type="ChEBI" id="CHEBI:29105"/>
        <label>1</label>
    </ligand>
</feature>
<comment type="caution">
    <text evidence="4">The sequence shown here is derived from an EMBL/GenBank/DDBJ whole genome shotgun (WGS) entry which is preliminary data.</text>
</comment>
<dbReference type="EMBL" id="JALIDZ010000009">
    <property type="protein sequence ID" value="MCT8973925.1"/>
    <property type="molecule type" value="Genomic_DNA"/>
</dbReference>
<keyword evidence="3" id="KW-0479">Metal-binding</keyword>
<evidence type="ECO:0000256" key="2">
    <source>
        <dbReference type="ARBA" id="ARBA00022801"/>
    </source>
</evidence>
<gene>
    <name evidence="4" type="ORF">MUB46_18825</name>
</gene>
<feature type="binding site" evidence="3">
    <location>
        <position position="382"/>
    </location>
    <ligand>
        <name>Zn(2+)</name>
        <dbReference type="ChEBI" id="CHEBI:29105"/>
        <label>2</label>
    </ligand>
</feature>
<keyword evidence="3" id="KW-0862">Zinc</keyword>
<dbReference type="PROSITE" id="PS00758">
    <property type="entry name" value="ARGE_DAPE_CPG2_1"/>
    <property type="match status" value="1"/>
</dbReference>
<comment type="similarity">
    <text evidence="1">Belongs to the peptidase M20 family.</text>
</comment>
<feature type="binding site" evidence="3">
    <location>
        <position position="129"/>
    </location>
    <ligand>
        <name>Zn(2+)</name>
        <dbReference type="ChEBI" id="CHEBI:29105"/>
        <label>2</label>
    </ligand>
</feature>
<name>A0AAW5R5X5_9HYPH</name>
<dbReference type="Proteomes" id="UP001320898">
    <property type="component" value="Unassembled WGS sequence"/>
</dbReference>
<dbReference type="RefSeq" id="WP_261617507.1">
    <property type="nucleotide sequence ID" value="NZ_JALIDZ010000009.1"/>
</dbReference>
<dbReference type="AlphaFoldDB" id="A0AAW5R5X5"/>
<dbReference type="PIRSF" id="PIRSF001235">
    <property type="entry name" value="Amidase_carbamoylase"/>
    <property type="match status" value="1"/>
</dbReference>
<dbReference type="InterPro" id="IPR002933">
    <property type="entry name" value="Peptidase_M20"/>
</dbReference>
<feature type="binding site" evidence="3">
    <location>
        <position position="94"/>
    </location>
    <ligand>
        <name>Zn(2+)</name>
        <dbReference type="ChEBI" id="CHEBI:29105"/>
        <label>1</label>
    </ligand>
</feature>
<dbReference type="NCBIfam" id="NF006769">
    <property type="entry name" value="PRK09290.1-3"/>
    <property type="match status" value="1"/>
</dbReference>
<dbReference type="PANTHER" id="PTHR32494">
    <property type="entry name" value="ALLANTOATE DEIMINASE-RELATED"/>
    <property type="match status" value="1"/>
</dbReference>
<dbReference type="Gene3D" id="3.40.630.10">
    <property type="entry name" value="Zn peptidases"/>
    <property type="match status" value="1"/>
</dbReference>
<dbReference type="Pfam" id="PF01546">
    <property type="entry name" value="Peptidase_M20"/>
    <property type="match status" value="1"/>
</dbReference>
<comment type="cofactor">
    <cofactor evidence="3">
        <name>Zn(2+)</name>
        <dbReference type="ChEBI" id="CHEBI:29105"/>
    </cofactor>
    <text evidence="3">Binds 2 Zn(2+) ions per subunit.</text>
</comment>
<dbReference type="InterPro" id="IPR036264">
    <property type="entry name" value="Bact_exopeptidase_dim_dom"/>
</dbReference>
<dbReference type="PANTHER" id="PTHR32494:SF5">
    <property type="entry name" value="ALLANTOATE AMIDOHYDROLASE"/>
    <property type="match status" value="1"/>
</dbReference>
<dbReference type="NCBIfam" id="TIGR01879">
    <property type="entry name" value="hydantase"/>
    <property type="match status" value="1"/>
</dbReference>
<dbReference type="GO" id="GO:0016813">
    <property type="term" value="F:hydrolase activity, acting on carbon-nitrogen (but not peptide) bonds, in linear amidines"/>
    <property type="evidence" value="ECO:0007669"/>
    <property type="project" value="InterPro"/>
</dbReference>
<organism evidence="4 5">
    <name type="scientific">Microbaculum marinisediminis</name>
    <dbReference type="NCBI Taxonomy" id="2931392"/>
    <lineage>
        <taxon>Bacteria</taxon>
        <taxon>Pseudomonadati</taxon>
        <taxon>Pseudomonadota</taxon>
        <taxon>Alphaproteobacteria</taxon>
        <taxon>Hyphomicrobiales</taxon>
        <taxon>Tepidamorphaceae</taxon>
        <taxon>Microbaculum</taxon>
    </lineage>
</organism>